<dbReference type="eggNOG" id="ENOG50325QQ">
    <property type="taxonomic scope" value="Bacteria"/>
</dbReference>
<dbReference type="KEGG" id="srt:Srot_2865"/>
<gene>
    <name evidence="1" type="ordered locus">Srot_2865</name>
</gene>
<dbReference type="STRING" id="640132.Srot_2865"/>
<accession>D6ZDN9</accession>
<evidence type="ECO:0008006" key="3">
    <source>
        <dbReference type="Google" id="ProtNLM"/>
    </source>
</evidence>
<proteinExistence type="predicted"/>
<dbReference type="EMBL" id="CP001958">
    <property type="protein sequence ID" value="ADG99296.1"/>
    <property type="molecule type" value="Genomic_DNA"/>
</dbReference>
<dbReference type="AlphaFoldDB" id="D6ZDN9"/>
<organism evidence="1 2">
    <name type="scientific">Segniliparus rotundus (strain ATCC BAA-972 / CDC 1076 / CIP 108378 / DSM 44985 / JCM 13578)</name>
    <dbReference type="NCBI Taxonomy" id="640132"/>
    <lineage>
        <taxon>Bacteria</taxon>
        <taxon>Bacillati</taxon>
        <taxon>Actinomycetota</taxon>
        <taxon>Actinomycetes</taxon>
        <taxon>Mycobacteriales</taxon>
        <taxon>Segniliparaceae</taxon>
        <taxon>Segniliparus</taxon>
    </lineage>
</organism>
<reference evidence="1 2" key="1">
    <citation type="journal article" date="2010" name="Stand. Genomic Sci.">
        <title>Complete genome sequence of Segniliparus rotundus type strain (CDC 1076).</title>
        <authorList>
            <person name="Sikorski J."/>
            <person name="Lapidus A."/>
            <person name="Copeland A."/>
            <person name="Misra M."/>
            <person name="Glavina Del Rio T."/>
            <person name="Nolan M."/>
            <person name="Lucas S."/>
            <person name="Chen F."/>
            <person name="Tice H."/>
            <person name="Cheng J.F."/>
            <person name="Jando M."/>
            <person name="Schneider S."/>
            <person name="Bruce D."/>
            <person name="Goodwin L."/>
            <person name="Pitluck S."/>
            <person name="Liolios K."/>
            <person name="Mikhailova N."/>
            <person name="Pati A."/>
            <person name="Ivanova N."/>
            <person name="Mavromatis K."/>
            <person name="Chen A."/>
            <person name="Palaniappan K."/>
            <person name="Chertkov O."/>
            <person name="Land M."/>
            <person name="Hauser L."/>
            <person name="Chang Y.J."/>
            <person name="Jeffries C.D."/>
            <person name="Brettin T."/>
            <person name="Detter J.C."/>
            <person name="Han C."/>
            <person name="Rohde M."/>
            <person name="Goker M."/>
            <person name="Bristow J."/>
            <person name="Eisen J.A."/>
            <person name="Markowitz V."/>
            <person name="Hugenholtz P."/>
            <person name="Kyrpides N.C."/>
            <person name="Klenk H.P."/>
        </authorList>
    </citation>
    <scope>NUCLEOTIDE SEQUENCE [LARGE SCALE GENOMIC DNA]</scope>
    <source>
        <strain evidence="2">ATCC BAA-972 / CDC 1076 / CIP 108378 / DSM 44985 / JCM 13578</strain>
    </source>
</reference>
<name>D6ZDN9_SEGRD</name>
<evidence type="ECO:0000313" key="1">
    <source>
        <dbReference type="EMBL" id="ADG99296.1"/>
    </source>
</evidence>
<sequence length="82" mass="9469">MDARARRARRDAVRRFHPDAGGSAEMLIAALAAFEERETPQGAPVRARRTWRGRAAVVARSSRRRWRHMTQQLSRAFKEIVQ</sequence>
<keyword evidence="2" id="KW-1185">Reference proteome</keyword>
<dbReference type="RefSeq" id="WP_013139745.1">
    <property type="nucleotide sequence ID" value="NC_014168.1"/>
</dbReference>
<dbReference type="Proteomes" id="UP000002247">
    <property type="component" value="Chromosome"/>
</dbReference>
<dbReference type="HOGENOM" id="CLU_2556348_0_0_11"/>
<evidence type="ECO:0000313" key="2">
    <source>
        <dbReference type="Proteomes" id="UP000002247"/>
    </source>
</evidence>
<protein>
    <recommendedName>
        <fullName evidence="3">J domain-containing protein</fullName>
    </recommendedName>
</protein>